<protein>
    <submittedName>
        <fullName evidence="2">Uncharacterized protein</fullName>
    </submittedName>
</protein>
<reference evidence="2 3" key="1">
    <citation type="journal article" date="2014" name="Int. J. Syst. Evol. Microbiol.">
        <title>Sneathiella chungangensis sp. nov., isolated from a marine sand, and emended description of the genus Sneathiella.</title>
        <authorList>
            <person name="Siamphan C."/>
            <person name="Kim H."/>
            <person name="Lee J.S."/>
            <person name="Kim W."/>
        </authorList>
    </citation>
    <scope>NUCLEOTIDE SEQUENCE [LARGE SCALE GENOMIC DNA]</scope>
    <source>
        <strain evidence="2 3">KCTC 32476</strain>
    </source>
</reference>
<keyword evidence="3" id="KW-1185">Reference proteome</keyword>
<sequence length="96" mass="11035">MAFVWQLVIYKQQVEVCCNDCTRSAVLVTDHLVTRLRKRMPRDDVYTLPVEEIAKRMVCGNPRCRSKNITTKVAGPPKTPFPNGYEYPDFSKGMPQ</sequence>
<organism evidence="2 3">
    <name type="scientific">Sneathiella chungangensis</name>
    <dbReference type="NCBI Taxonomy" id="1418234"/>
    <lineage>
        <taxon>Bacteria</taxon>
        <taxon>Pseudomonadati</taxon>
        <taxon>Pseudomonadota</taxon>
        <taxon>Alphaproteobacteria</taxon>
        <taxon>Sneathiellales</taxon>
        <taxon>Sneathiellaceae</taxon>
        <taxon>Sneathiella</taxon>
    </lineage>
</organism>
<dbReference type="EMBL" id="WTVA01000001">
    <property type="protein sequence ID" value="MZR21494.1"/>
    <property type="molecule type" value="Genomic_DNA"/>
</dbReference>
<proteinExistence type="predicted"/>
<dbReference type="Proteomes" id="UP000445696">
    <property type="component" value="Unassembled WGS sequence"/>
</dbReference>
<dbReference type="RefSeq" id="WP_161337885.1">
    <property type="nucleotide sequence ID" value="NZ_JBHSDG010000002.1"/>
</dbReference>
<gene>
    <name evidence="2" type="ORF">GQF03_04050</name>
</gene>
<accession>A0A845MEM8</accession>
<feature type="region of interest" description="Disordered" evidence="1">
    <location>
        <begin position="70"/>
        <end position="96"/>
    </location>
</feature>
<evidence type="ECO:0000313" key="3">
    <source>
        <dbReference type="Proteomes" id="UP000445696"/>
    </source>
</evidence>
<name>A0A845MEM8_9PROT</name>
<evidence type="ECO:0000313" key="2">
    <source>
        <dbReference type="EMBL" id="MZR21494.1"/>
    </source>
</evidence>
<evidence type="ECO:0000256" key="1">
    <source>
        <dbReference type="SAM" id="MobiDB-lite"/>
    </source>
</evidence>
<comment type="caution">
    <text evidence="2">The sequence shown here is derived from an EMBL/GenBank/DDBJ whole genome shotgun (WGS) entry which is preliminary data.</text>
</comment>
<dbReference type="AlphaFoldDB" id="A0A845MEM8"/>